<evidence type="ECO:0000256" key="1">
    <source>
        <dbReference type="SAM" id="MobiDB-lite"/>
    </source>
</evidence>
<keyword evidence="3" id="KW-1185">Reference proteome</keyword>
<dbReference type="EMBL" id="JABWDY010017694">
    <property type="protein sequence ID" value="KAF5195183.1"/>
    <property type="molecule type" value="Genomic_DNA"/>
</dbReference>
<dbReference type="AlphaFoldDB" id="A0A7J6WDY2"/>
<evidence type="ECO:0000313" key="3">
    <source>
        <dbReference type="Proteomes" id="UP000554482"/>
    </source>
</evidence>
<feature type="compositionally biased region" description="Polar residues" evidence="1">
    <location>
        <begin position="1"/>
        <end position="11"/>
    </location>
</feature>
<accession>A0A7J6WDY2</accession>
<protein>
    <submittedName>
        <fullName evidence="2">Uncharacterized protein</fullName>
    </submittedName>
</protein>
<proteinExistence type="predicted"/>
<name>A0A7J6WDY2_THATH</name>
<feature type="region of interest" description="Disordered" evidence="1">
    <location>
        <begin position="1"/>
        <end position="31"/>
    </location>
</feature>
<feature type="non-terminal residue" evidence="2">
    <location>
        <position position="99"/>
    </location>
</feature>
<reference evidence="2 3" key="1">
    <citation type="submission" date="2020-06" db="EMBL/GenBank/DDBJ databases">
        <title>Transcriptomic and genomic resources for Thalictrum thalictroides and T. hernandezii: Facilitating candidate gene discovery in an emerging model plant lineage.</title>
        <authorList>
            <person name="Arias T."/>
            <person name="Riano-Pachon D.M."/>
            <person name="Di Stilio V.S."/>
        </authorList>
    </citation>
    <scope>NUCLEOTIDE SEQUENCE [LARGE SCALE GENOMIC DNA]</scope>
    <source>
        <strain evidence="3">cv. WT478/WT964</strain>
        <tissue evidence="2">Leaves</tissue>
    </source>
</reference>
<evidence type="ECO:0000313" key="2">
    <source>
        <dbReference type="EMBL" id="KAF5195183.1"/>
    </source>
</evidence>
<comment type="caution">
    <text evidence="2">The sequence shown here is derived from an EMBL/GenBank/DDBJ whole genome shotgun (WGS) entry which is preliminary data.</text>
</comment>
<gene>
    <name evidence="2" type="ORF">FRX31_015232</name>
</gene>
<dbReference type="Proteomes" id="UP000554482">
    <property type="component" value="Unassembled WGS sequence"/>
</dbReference>
<sequence length="99" mass="11412">VGSLQEATQPYYNAPSDFDDDDEESEFPNQETSLRSYTSLRLLIFELDQESFCSLKLNLGFQPFSSRDRYGARRTGMSEDEIPGRYTTRGEFSLFGHHL</sequence>
<organism evidence="2 3">
    <name type="scientific">Thalictrum thalictroides</name>
    <name type="common">Rue-anemone</name>
    <name type="synonym">Anemone thalictroides</name>
    <dbReference type="NCBI Taxonomy" id="46969"/>
    <lineage>
        <taxon>Eukaryota</taxon>
        <taxon>Viridiplantae</taxon>
        <taxon>Streptophyta</taxon>
        <taxon>Embryophyta</taxon>
        <taxon>Tracheophyta</taxon>
        <taxon>Spermatophyta</taxon>
        <taxon>Magnoliopsida</taxon>
        <taxon>Ranunculales</taxon>
        <taxon>Ranunculaceae</taxon>
        <taxon>Thalictroideae</taxon>
        <taxon>Thalictrum</taxon>
    </lineage>
</organism>
<feature type="compositionally biased region" description="Acidic residues" evidence="1">
    <location>
        <begin position="17"/>
        <end position="26"/>
    </location>
</feature>